<reference evidence="1" key="1">
    <citation type="submission" date="2018-07" db="EMBL/GenBank/DDBJ databases">
        <authorList>
            <person name="Somerville V."/>
        </authorList>
    </citation>
    <scope>NUCLEOTIDE SEQUENCE</scope>
    <source>
        <strain evidence="1">NWC_2_2</strain>
    </source>
</reference>
<name>A0A061CJJ2_LACDL</name>
<accession>A0A061CJJ2</accession>
<evidence type="ECO:0000313" key="1">
    <source>
        <dbReference type="EMBL" id="AZA16358.1"/>
    </source>
</evidence>
<dbReference type="SUPFAM" id="SSF160800">
    <property type="entry name" value="Lp2179-like"/>
    <property type="match status" value="1"/>
</dbReference>
<dbReference type="AlphaFoldDB" id="A0A061CJJ2"/>
<gene>
    <name evidence="1" type="ORF">DQL93_07540</name>
    <name evidence="2" type="ORF">LOB85_00155</name>
</gene>
<dbReference type="Pfam" id="PF08866">
    <property type="entry name" value="DUF1831"/>
    <property type="match status" value="1"/>
</dbReference>
<sequence>MANTVMINGDKRKFMLNPDVKLYALIDAGFQKTPRGNFVYEHPLYNESPYNATTKLKMTIKSDLTSLTMVVTDPSGLKKVNIFKNKQLAPTVELLDYILKDLEERKILSEVKD</sequence>
<dbReference type="EMBL" id="CP031023">
    <property type="protein sequence ID" value="AZA16358.1"/>
    <property type="molecule type" value="Genomic_DNA"/>
</dbReference>
<proteinExistence type="predicted"/>
<dbReference type="OrthoDB" id="2166222at2"/>
<dbReference type="RefSeq" id="WP_003617482.1">
    <property type="nucleotide sequence ID" value="NZ_BJLK01000004.1"/>
</dbReference>
<dbReference type="Proteomes" id="UP001200334">
    <property type="component" value="Unassembled WGS sequence"/>
</dbReference>
<evidence type="ECO:0000313" key="2">
    <source>
        <dbReference type="EMBL" id="MCD5562592.1"/>
    </source>
</evidence>
<dbReference type="InterPro" id="IPR014965">
    <property type="entry name" value="Amino_acid_metab_prot_put"/>
</dbReference>
<dbReference type="EMBL" id="JAJNUY010000001">
    <property type="protein sequence ID" value="MCD5562592.1"/>
    <property type="molecule type" value="Genomic_DNA"/>
</dbReference>
<evidence type="ECO:0000313" key="3">
    <source>
        <dbReference type="Proteomes" id="UP001200334"/>
    </source>
</evidence>
<dbReference type="InterPro" id="IPR035942">
    <property type="entry name" value="Lp2179-like_sf"/>
</dbReference>
<dbReference type="Gene3D" id="3.30.1820.10">
    <property type="entry name" value="Lp2179-like"/>
    <property type="match status" value="1"/>
</dbReference>
<organism evidence="1">
    <name type="scientific">Lactobacillus delbrueckii subsp. lactis</name>
    <dbReference type="NCBI Taxonomy" id="29397"/>
    <lineage>
        <taxon>Bacteria</taxon>
        <taxon>Bacillati</taxon>
        <taxon>Bacillota</taxon>
        <taxon>Bacilli</taxon>
        <taxon>Lactobacillales</taxon>
        <taxon>Lactobacillaceae</taxon>
        <taxon>Lactobacillus</taxon>
    </lineage>
</organism>
<protein>
    <submittedName>
        <fullName evidence="2">DUF1831 domain-containing protein</fullName>
    </submittedName>
</protein>
<reference evidence="2 3" key="2">
    <citation type="submission" date="2021-12" db="EMBL/GenBank/DDBJ databases">
        <title>Antimicrobial susceptibility of Lactobacillus delbrueckii subsp. lactis obtained from milk products and other habitats.</title>
        <authorList>
            <person name="Shani N."/>
        </authorList>
    </citation>
    <scope>NUCLEOTIDE SEQUENCE [LARGE SCALE GENOMIC DNA]</scope>
    <source>
        <strain evidence="2 3">FAM 21755</strain>
    </source>
</reference>